<reference evidence="2" key="1">
    <citation type="submission" date="2021-03" db="EMBL/GenBank/DDBJ databases">
        <authorList>
            <person name="Tagirdzhanova G."/>
        </authorList>
    </citation>
    <scope>NUCLEOTIDE SEQUENCE</scope>
</reference>
<name>A0A8H3IQY3_9LECA</name>
<feature type="compositionally biased region" description="Basic and acidic residues" evidence="1">
    <location>
        <begin position="160"/>
        <end position="184"/>
    </location>
</feature>
<proteinExistence type="predicted"/>
<evidence type="ECO:0000256" key="1">
    <source>
        <dbReference type="SAM" id="MobiDB-lite"/>
    </source>
</evidence>
<feature type="compositionally biased region" description="Basic and acidic residues" evidence="1">
    <location>
        <begin position="81"/>
        <end position="113"/>
    </location>
</feature>
<accession>A0A8H3IQY3</accession>
<dbReference type="Proteomes" id="UP000664169">
    <property type="component" value="Unassembled WGS sequence"/>
</dbReference>
<evidence type="ECO:0000313" key="2">
    <source>
        <dbReference type="EMBL" id="CAF9922719.1"/>
    </source>
</evidence>
<gene>
    <name evidence="2" type="ORF">GOMPHAMPRED_002652</name>
</gene>
<feature type="region of interest" description="Disordered" evidence="1">
    <location>
        <begin position="1"/>
        <end position="184"/>
    </location>
</feature>
<protein>
    <submittedName>
        <fullName evidence="2">Uncharacterized protein</fullName>
    </submittedName>
</protein>
<dbReference type="AlphaFoldDB" id="A0A8H3IQY3"/>
<keyword evidence="3" id="KW-1185">Reference proteome</keyword>
<evidence type="ECO:0000313" key="3">
    <source>
        <dbReference type="Proteomes" id="UP000664169"/>
    </source>
</evidence>
<dbReference type="OrthoDB" id="3913483at2759"/>
<comment type="caution">
    <text evidence="2">The sequence shown here is derived from an EMBL/GenBank/DDBJ whole genome shotgun (WGS) entry which is preliminary data.</text>
</comment>
<feature type="compositionally biased region" description="Basic and acidic residues" evidence="1">
    <location>
        <begin position="26"/>
        <end position="47"/>
    </location>
</feature>
<sequence length="184" mass="19709">MQPFLRASRASRVLPRTRTFLTTIPRAKEGRGPEEHVTNQDHSHNIHAEASNKGQQAKAEDASDDGLNKNSTATSQGSTDTAKEAESKHGRKDRGMGLQDERGGSRPKNEIIAERQANLPLPEDPPVASDWNSADARTVNSSAETKQAEDVGLGAASEDGVDREPASTDDVDLSKVGREAKDGS</sequence>
<organism evidence="2 3">
    <name type="scientific">Gomphillus americanus</name>
    <dbReference type="NCBI Taxonomy" id="1940652"/>
    <lineage>
        <taxon>Eukaryota</taxon>
        <taxon>Fungi</taxon>
        <taxon>Dikarya</taxon>
        <taxon>Ascomycota</taxon>
        <taxon>Pezizomycotina</taxon>
        <taxon>Lecanoromycetes</taxon>
        <taxon>OSLEUM clade</taxon>
        <taxon>Ostropomycetidae</taxon>
        <taxon>Ostropales</taxon>
        <taxon>Graphidaceae</taxon>
        <taxon>Gomphilloideae</taxon>
        <taxon>Gomphillus</taxon>
    </lineage>
</organism>
<feature type="compositionally biased region" description="Polar residues" evidence="1">
    <location>
        <begin position="68"/>
        <end position="80"/>
    </location>
</feature>
<dbReference type="EMBL" id="CAJPDQ010000018">
    <property type="protein sequence ID" value="CAF9922719.1"/>
    <property type="molecule type" value="Genomic_DNA"/>
</dbReference>